<accession>J9EKF0</accession>
<dbReference type="AlphaFoldDB" id="J9EKF0"/>
<protein>
    <submittedName>
        <fullName evidence="1">Uncharacterized protein</fullName>
    </submittedName>
</protein>
<proteinExistence type="predicted"/>
<organism evidence="1 2">
    <name type="scientific">Wuchereria bancrofti</name>
    <dbReference type="NCBI Taxonomy" id="6293"/>
    <lineage>
        <taxon>Eukaryota</taxon>
        <taxon>Metazoa</taxon>
        <taxon>Ecdysozoa</taxon>
        <taxon>Nematoda</taxon>
        <taxon>Chromadorea</taxon>
        <taxon>Rhabditida</taxon>
        <taxon>Spirurina</taxon>
        <taxon>Spiruromorpha</taxon>
        <taxon>Filarioidea</taxon>
        <taxon>Onchocercidae</taxon>
        <taxon>Wuchereria</taxon>
    </lineage>
</organism>
<reference evidence="2" key="1">
    <citation type="submission" date="2012-08" db="EMBL/GenBank/DDBJ databases">
        <title>The Genome Sequence of Wuchereria bancrofti.</title>
        <authorList>
            <person name="Nutman T.B."/>
            <person name="Fink D.L."/>
            <person name="Russ C."/>
            <person name="Young S."/>
            <person name="Zeng Q."/>
            <person name="Koehrsen M."/>
            <person name="Alvarado L."/>
            <person name="Berlin A."/>
            <person name="Chapman S.B."/>
            <person name="Chen Z."/>
            <person name="Freedman E."/>
            <person name="Gellesch M."/>
            <person name="Goldberg J."/>
            <person name="Griggs A."/>
            <person name="Gujja S."/>
            <person name="Heilman E.R."/>
            <person name="Heiman D."/>
            <person name="Hepburn T."/>
            <person name="Howarth C."/>
            <person name="Jen D."/>
            <person name="Larson L."/>
            <person name="Lewis B."/>
            <person name="Mehta T."/>
            <person name="Park D."/>
            <person name="Pearson M."/>
            <person name="Roberts A."/>
            <person name="Saif S."/>
            <person name="Shea T."/>
            <person name="Shenoy N."/>
            <person name="Sisk P."/>
            <person name="Stolte C."/>
            <person name="Sykes S."/>
            <person name="Walk T."/>
            <person name="White J."/>
            <person name="Yandava C."/>
            <person name="Haas B."/>
            <person name="Henn M.R."/>
            <person name="Nusbaum C."/>
            <person name="Birren B."/>
        </authorList>
    </citation>
    <scope>NUCLEOTIDE SEQUENCE [LARGE SCALE GENOMIC DNA]</scope>
    <source>
        <strain evidence="2">NA</strain>
    </source>
</reference>
<comment type="caution">
    <text evidence="1">The sequence shown here is derived from an EMBL/GenBank/DDBJ whole genome shotgun (WGS) entry which is preliminary data.</text>
</comment>
<dbReference type="Proteomes" id="UP000004810">
    <property type="component" value="Unassembled WGS sequence"/>
</dbReference>
<evidence type="ECO:0000313" key="1">
    <source>
        <dbReference type="EMBL" id="EJW82648.1"/>
    </source>
</evidence>
<name>J9EKF0_WUCBA</name>
<sequence length="107" mass="12734">MILLTFIPNPKKKKKNMPLALSRQNIPKAFRFIHYLPIGHIHKLENDVNKETPGEWIYQTQIQPIFTNYYKTTHLVYDYELNSLNHLHVKESYKSGEPRKKARRKSG</sequence>
<evidence type="ECO:0000313" key="2">
    <source>
        <dbReference type="Proteomes" id="UP000004810"/>
    </source>
</evidence>
<dbReference type="EMBL" id="ADBV01002732">
    <property type="protein sequence ID" value="EJW82648.1"/>
    <property type="molecule type" value="Genomic_DNA"/>
</dbReference>
<gene>
    <name evidence="1" type="ORF">WUBG_06443</name>
</gene>